<protein>
    <recommendedName>
        <fullName evidence="4">Phorbol-ester/DAG-type domain-containing protein</fullName>
    </recommendedName>
</protein>
<dbReference type="AlphaFoldDB" id="A0A8T0CQ67"/>
<dbReference type="GO" id="GO:0046872">
    <property type="term" value="F:metal ion binding"/>
    <property type="evidence" value="ECO:0007669"/>
    <property type="project" value="UniProtKB-KW"/>
</dbReference>
<dbReference type="InterPro" id="IPR046349">
    <property type="entry name" value="C1-like_sf"/>
</dbReference>
<evidence type="ECO:0000256" key="3">
    <source>
        <dbReference type="ARBA" id="ARBA00022833"/>
    </source>
</evidence>
<dbReference type="PROSITE" id="PS50081">
    <property type="entry name" value="ZF_DAG_PE_2"/>
    <property type="match status" value="1"/>
</dbReference>
<keyword evidence="2" id="KW-0677">Repeat</keyword>
<dbReference type="EMBL" id="MU089702">
    <property type="protein sequence ID" value="KAF7849797.1"/>
    <property type="molecule type" value="Genomic_DNA"/>
</dbReference>
<dbReference type="OrthoDB" id="1841377at2759"/>
<comment type="caution">
    <text evidence="5">The sequence shown here is derived from an EMBL/GenBank/DDBJ whole genome shotgun (WGS) entry which is preliminary data.</text>
</comment>
<proteinExistence type="predicted"/>
<dbReference type="InterPro" id="IPR002219">
    <property type="entry name" value="PKC_DAG/PE"/>
</dbReference>
<keyword evidence="3" id="KW-0862">Zinc</keyword>
<dbReference type="Gramene" id="rna-gnl|WGS:JABURB|Cocit.L0283.1">
    <property type="protein sequence ID" value="cds-KAF7849797.1"/>
    <property type="gene ID" value="gene-BT93_L0283"/>
</dbReference>
<sequence length="264" mass="29491">MSRASGGRIHPEHELVQMMQQDPFFCSACRLIGFGSAYGCKLCLVLVHKECMHPPPTAWHPLYENLRLKYKPKTSETSNACTVCGACSMPLYGGAYGSDTDAFHPPWLRLEKSINVNGVELSLVASGASACNWCKKKSILPNNVQIRSWWYVSACKMHNFHVGCVRSMMMDSWKNSDITFADEDNDGDETSMRAEMPRKQKGKRRGTFWRTILKVSFKTVTSTLIGDPTGSFASVLCYLGSKLRRRLSDRSSASARAQLLISSE</sequence>
<gene>
    <name evidence="5" type="ORF">BT93_L0283</name>
</gene>
<dbReference type="InterPro" id="IPR004146">
    <property type="entry name" value="DC1"/>
</dbReference>
<evidence type="ECO:0000259" key="4">
    <source>
        <dbReference type="PROSITE" id="PS50081"/>
    </source>
</evidence>
<accession>A0A8T0CQ67</accession>
<dbReference type="PANTHER" id="PTHR46477">
    <property type="entry name" value="CYSTEINE/HISTIDINE-RICH C1 DOMAIN FAMILY PROTEIN"/>
    <property type="match status" value="1"/>
</dbReference>
<dbReference type="PANTHER" id="PTHR46477:SF3">
    <property type="entry name" value="CYSTEINE_HISTIDINE-RICH C1 DOMAIN FAMILY PROTEIN"/>
    <property type="match status" value="1"/>
</dbReference>
<evidence type="ECO:0000256" key="2">
    <source>
        <dbReference type="ARBA" id="ARBA00022737"/>
    </source>
</evidence>
<evidence type="ECO:0000313" key="6">
    <source>
        <dbReference type="Proteomes" id="UP000806378"/>
    </source>
</evidence>
<dbReference type="Proteomes" id="UP000806378">
    <property type="component" value="Unassembled WGS sequence"/>
</dbReference>
<keyword evidence="6" id="KW-1185">Reference proteome</keyword>
<feature type="domain" description="Phorbol-ester/DAG-type" evidence="4">
    <location>
        <begin position="12"/>
        <end position="59"/>
    </location>
</feature>
<dbReference type="SUPFAM" id="SSF57889">
    <property type="entry name" value="Cysteine-rich domain"/>
    <property type="match status" value="1"/>
</dbReference>
<evidence type="ECO:0000313" key="5">
    <source>
        <dbReference type="EMBL" id="KAF7849797.1"/>
    </source>
</evidence>
<dbReference type="Pfam" id="PF03107">
    <property type="entry name" value="C1_2"/>
    <property type="match status" value="1"/>
</dbReference>
<reference evidence="5" key="1">
    <citation type="submission" date="2020-05" db="EMBL/GenBank/DDBJ databases">
        <title>WGS assembly of Corymbia citriodora subspecies variegata.</title>
        <authorList>
            <person name="Barry K."/>
            <person name="Hundley H."/>
            <person name="Shu S."/>
            <person name="Jenkins J."/>
            <person name="Grimwood J."/>
            <person name="Baten A."/>
        </authorList>
    </citation>
    <scope>NUCLEOTIDE SEQUENCE</scope>
    <source>
        <strain evidence="5">CV2-018</strain>
    </source>
</reference>
<name>A0A8T0CQ67_CORYI</name>
<evidence type="ECO:0000256" key="1">
    <source>
        <dbReference type="ARBA" id="ARBA00022723"/>
    </source>
</evidence>
<keyword evidence="1" id="KW-0479">Metal-binding</keyword>
<organism evidence="5 6">
    <name type="scientific">Corymbia citriodora subsp. variegata</name>
    <dbReference type="NCBI Taxonomy" id="360336"/>
    <lineage>
        <taxon>Eukaryota</taxon>
        <taxon>Viridiplantae</taxon>
        <taxon>Streptophyta</taxon>
        <taxon>Embryophyta</taxon>
        <taxon>Tracheophyta</taxon>
        <taxon>Spermatophyta</taxon>
        <taxon>Magnoliopsida</taxon>
        <taxon>eudicotyledons</taxon>
        <taxon>Gunneridae</taxon>
        <taxon>Pentapetalae</taxon>
        <taxon>rosids</taxon>
        <taxon>malvids</taxon>
        <taxon>Myrtales</taxon>
        <taxon>Myrtaceae</taxon>
        <taxon>Myrtoideae</taxon>
        <taxon>Eucalypteae</taxon>
        <taxon>Corymbia</taxon>
    </lineage>
</organism>